<gene>
    <name evidence="9" type="primary">THAP4</name>
    <name evidence="9" type="ORF">AOXY_G17633</name>
</gene>
<comment type="caution">
    <text evidence="9">The sequence shown here is derived from an EMBL/GenBank/DDBJ whole genome shotgun (WGS) entry which is preliminary data.</text>
</comment>
<evidence type="ECO:0000256" key="7">
    <source>
        <dbReference type="SAM" id="MobiDB-lite"/>
    </source>
</evidence>
<evidence type="ECO:0000256" key="6">
    <source>
        <dbReference type="PROSITE-ProRule" id="PRU00309"/>
    </source>
</evidence>
<dbReference type="InterPro" id="IPR014878">
    <property type="entry name" value="THAP4-like_heme-bd"/>
</dbReference>
<sequence length="483" mass="55226">MVISCAAVNCTNRQGKVDKSIISFHRFPIKNARRLELWKQAVRRERWTPNKYSFLCSKHFTPDSFQERYEDQHRQLKGNAVPSIFDFTDKTRNSNSMVRRKVLCKDSLEQDAVSEEQGVTRVTKNRKAASQEDLTKKERDISPIAVEEEGPQHAVGEWAMGGSGEAEVFTPSSCSFIGTLHSYSYTSRQKRDQTARSKHKKMRKKAESESKNTAAPTASEHDLIKNITILVPDPHPVVGPVKLSSGSSCRHVLIDSLHSYCFTDWLASKGQGRHGRLVRRQLLRRRARRLQAQLQLRKGKELMERKRTQWVSNMLAPHRADAALNPVIKPLEWMLGTWECDEPGEGTFPTIQPFRYTETLHIFHVGQPMLNFMFNAFHSETKKPLHRECGFIRVEPGKDNVAFIIAQNTGLVEIEEGKLSGQELTLQSQSVSRISFAKEPHVQQISRTFRLKEDGRLEQTVCMATEGQPLSKHLHITYRKRAS</sequence>
<accession>A0AAD8D5I9</accession>
<dbReference type="InterPro" id="IPR012674">
    <property type="entry name" value="Calycin"/>
</dbReference>
<dbReference type="SUPFAM" id="SSF57716">
    <property type="entry name" value="Glucocorticoid receptor-like (DNA-binding domain)"/>
    <property type="match status" value="1"/>
</dbReference>
<reference evidence="9" key="1">
    <citation type="submission" date="2022-02" db="EMBL/GenBank/DDBJ databases">
        <title>Atlantic sturgeon de novo genome assembly.</title>
        <authorList>
            <person name="Stock M."/>
            <person name="Klopp C."/>
            <person name="Guiguen Y."/>
            <person name="Cabau C."/>
            <person name="Parinello H."/>
            <person name="Santidrian Yebra-Pimentel E."/>
            <person name="Kuhl H."/>
            <person name="Dirks R.P."/>
            <person name="Guessner J."/>
            <person name="Wuertz S."/>
            <person name="Du K."/>
            <person name="Schartl M."/>
        </authorList>
    </citation>
    <scope>NUCLEOTIDE SEQUENCE</scope>
    <source>
        <strain evidence="9">STURGEONOMICS-FGT-2020</strain>
        <tissue evidence="9">Whole blood</tissue>
    </source>
</reference>
<dbReference type="InterPro" id="IPR045165">
    <property type="entry name" value="Nitrobindin"/>
</dbReference>
<keyword evidence="2 6" id="KW-0863">Zinc-finger</keyword>
<keyword evidence="4 6" id="KW-0238">DNA-binding</keyword>
<dbReference type="PANTHER" id="PTHR15854">
    <property type="entry name" value="THAP4 PROTEIN"/>
    <property type="match status" value="1"/>
</dbReference>
<dbReference type="Proteomes" id="UP001230051">
    <property type="component" value="Unassembled WGS sequence"/>
</dbReference>
<evidence type="ECO:0000256" key="2">
    <source>
        <dbReference type="ARBA" id="ARBA00022771"/>
    </source>
</evidence>
<evidence type="ECO:0000259" key="8">
    <source>
        <dbReference type="PROSITE" id="PS50950"/>
    </source>
</evidence>
<dbReference type="InterPro" id="IPR038441">
    <property type="entry name" value="THAP_Znf_sf"/>
</dbReference>
<dbReference type="Gene3D" id="2.40.128.20">
    <property type="match status" value="1"/>
</dbReference>
<dbReference type="Gene3D" id="6.20.210.20">
    <property type="entry name" value="THAP domain"/>
    <property type="match status" value="1"/>
</dbReference>
<dbReference type="GO" id="GO:0008270">
    <property type="term" value="F:zinc ion binding"/>
    <property type="evidence" value="ECO:0007669"/>
    <property type="project" value="UniProtKB-KW"/>
</dbReference>
<evidence type="ECO:0000256" key="5">
    <source>
        <dbReference type="ARBA" id="ARBA00036993"/>
    </source>
</evidence>
<dbReference type="EMBL" id="JAGXEW010000016">
    <property type="protein sequence ID" value="KAK1162714.1"/>
    <property type="molecule type" value="Genomic_DNA"/>
</dbReference>
<name>A0AAD8D5I9_ACIOX</name>
<dbReference type="SUPFAM" id="SSF50814">
    <property type="entry name" value="Lipocalins"/>
    <property type="match status" value="1"/>
</dbReference>
<evidence type="ECO:0000256" key="1">
    <source>
        <dbReference type="ARBA" id="ARBA00022723"/>
    </source>
</evidence>
<keyword evidence="1" id="KW-0479">Metal-binding</keyword>
<feature type="region of interest" description="Disordered" evidence="7">
    <location>
        <begin position="187"/>
        <end position="219"/>
    </location>
</feature>
<dbReference type="InterPro" id="IPR006612">
    <property type="entry name" value="THAP_Znf"/>
</dbReference>
<organism evidence="9 10">
    <name type="scientific">Acipenser oxyrinchus oxyrinchus</name>
    <dbReference type="NCBI Taxonomy" id="40147"/>
    <lineage>
        <taxon>Eukaryota</taxon>
        <taxon>Metazoa</taxon>
        <taxon>Chordata</taxon>
        <taxon>Craniata</taxon>
        <taxon>Vertebrata</taxon>
        <taxon>Euteleostomi</taxon>
        <taxon>Actinopterygii</taxon>
        <taxon>Chondrostei</taxon>
        <taxon>Acipenseriformes</taxon>
        <taxon>Acipenseridae</taxon>
        <taxon>Acipenser</taxon>
    </lineage>
</organism>
<evidence type="ECO:0000256" key="3">
    <source>
        <dbReference type="ARBA" id="ARBA00022833"/>
    </source>
</evidence>
<dbReference type="SMART" id="SM00980">
    <property type="entry name" value="THAP"/>
    <property type="match status" value="1"/>
</dbReference>
<dbReference type="SMART" id="SM00692">
    <property type="entry name" value="DM3"/>
    <property type="match status" value="1"/>
</dbReference>
<protein>
    <submittedName>
        <fullName evidence="9">THAP domain-containing protein 4 isoform X1</fullName>
    </submittedName>
</protein>
<dbReference type="PROSITE" id="PS50950">
    <property type="entry name" value="ZF_THAP"/>
    <property type="match status" value="1"/>
</dbReference>
<dbReference type="AlphaFoldDB" id="A0AAD8D5I9"/>
<dbReference type="Pfam" id="PF08768">
    <property type="entry name" value="THAP4_heme-bd"/>
    <property type="match status" value="1"/>
</dbReference>
<dbReference type="CDD" id="cd07828">
    <property type="entry name" value="lipocalin_heme-bd-THAP4-like"/>
    <property type="match status" value="1"/>
</dbReference>
<dbReference type="PANTHER" id="PTHR15854:SF4">
    <property type="entry name" value="PEROXYNITRITE ISOMERASE THAP4"/>
    <property type="match status" value="1"/>
</dbReference>
<keyword evidence="10" id="KW-1185">Reference proteome</keyword>
<dbReference type="Pfam" id="PF05485">
    <property type="entry name" value="THAP"/>
    <property type="match status" value="1"/>
</dbReference>
<evidence type="ECO:0000256" key="4">
    <source>
        <dbReference type="ARBA" id="ARBA00023125"/>
    </source>
</evidence>
<evidence type="ECO:0000313" key="9">
    <source>
        <dbReference type="EMBL" id="KAK1162714.1"/>
    </source>
</evidence>
<dbReference type="GO" id="GO:0003677">
    <property type="term" value="F:DNA binding"/>
    <property type="evidence" value="ECO:0007669"/>
    <property type="project" value="UniProtKB-UniRule"/>
</dbReference>
<feature type="domain" description="THAP-type" evidence="8">
    <location>
        <begin position="1"/>
        <end position="85"/>
    </location>
</feature>
<proteinExistence type="predicted"/>
<keyword evidence="3" id="KW-0862">Zinc</keyword>
<evidence type="ECO:0000313" key="10">
    <source>
        <dbReference type="Proteomes" id="UP001230051"/>
    </source>
</evidence>
<comment type="catalytic activity">
    <reaction evidence="5">
        <text>peroxynitrite = nitrate</text>
        <dbReference type="Rhea" id="RHEA:63116"/>
        <dbReference type="ChEBI" id="CHEBI:17632"/>
        <dbReference type="ChEBI" id="CHEBI:25941"/>
    </reaction>
    <physiologicalReaction direction="left-to-right" evidence="5">
        <dbReference type="Rhea" id="RHEA:63117"/>
    </physiologicalReaction>
</comment>